<feature type="compositionally biased region" description="Polar residues" evidence="1">
    <location>
        <begin position="276"/>
        <end position="299"/>
    </location>
</feature>
<evidence type="ECO:0000313" key="2">
    <source>
        <dbReference type="EMBL" id="EGZ28362.1"/>
    </source>
</evidence>
<dbReference type="AlphaFoldDB" id="G4YG19"/>
<accession>G4YG19</accession>
<protein>
    <submittedName>
        <fullName evidence="2">Uncharacterized protein</fullName>
    </submittedName>
</protein>
<dbReference type="Proteomes" id="UP000002640">
    <property type="component" value="Unassembled WGS sequence"/>
</dbReference>
<feature type="region of interest" description="Disordered" evidence="1">
    <location>
        <begin position="270"/>
        <end position="309"/>
    </location>
</feature>
<dbReference type="EMBL" id="JH159151">
    <property type="protein sequence ID" value="EGZ28362.1"/>
    <property type="molecule type" value="Genomic_DNA"/>
</dbReference>
<proteinExistence type="predicted"/>
<keyword evidence="3" id="KW-1185">Reference proteome</keyword>
<dbReference type="GeneID" id="20644745"/>
<sequence>MVRLPSPSFLHLVPEAVEGDFSHPFYAKVMSIDHGAVTFRSLEGGEGYLPRSAAAEFVVTANEVSEAGQLSFLRRPVSAQVAEQVHFGQIMAVGGNQLTIICAGDEIMAAMDFMSLVPPIVAFLLQQVQCHLEEWTAGGIQDVETAILDRALGRNGHAGSKSLTVVLEGLMAEECYPTPTQMCGWIDPGTDDEVQFPPQHALDFAYYVDGRRDLVPASIGPPFCRPPRQQQQPEQVEQEVHVSEREQVELLFDLLVDDDEDGLDQQVCGGPATGEDNVQSATGKRSRVVTSSTTHNPQLPNRDEKRRRTALDQDAMIIEKLS</sequence>
<dbReference type="RefSeq" id="XP_009515637.1">
    <property type="nucleotide sequence ID" value="XM_009517342.1"/>
</dbReference>
<evidence type="ECO:0000313" key="3">
    <source>
        <dbReference type="Proteomes" id="UP000002640"/>
    </source>
</evidence>
<dbReference type="InParanoid" id="G4YG19"/>
<organism evidence="2 3">
    <name type="scientific">Phytophthora sojae (strain P6497)</name>
    <name type="common">Soybean stem and root rot agent</name>
    <name type="synonym">Phytophthora megasperma f. sp. glycines</name>
    <dbReference type="NCBI Taxonomy" id="1094619"/>
    <lineage>
        <taxon>Eukaryota</taxon>
        <taxon>Sar</taxon>
        <taxon>Stramenopiles</taxon>
        <taxon>Oomycota</taxon>
        <taxon>Peronosporomycetes</taxon>
        <taxon>Peronosporales</taxon>
        <taxon>Peronosporaceae</taxon>
        <taxon>Phytophthora</taxon>
    </lineage>
</organism>
<reference evidence="2 3" key="1">
    <citation type="journal article" date="2006" name="Science">
        <title>Phytophthora genome sequences uncover evolutionary origins and mechanisms of pathogenesis.</title>
        <authorList>
            <person name="Tyler B.M."/>
            <person name="Tripathy S."/>
            <person name="Zhang X."/>
            <person name="Dehal P."/>
            <person name="Jiang R.H."/>
            <person name="Aerts A."/>
            <person name="Arredondo F.D."/>
            <person name="Baxter L."/>
            <person name="Bensasson D."/>
            <person name="Beynon J.L."/>
            <person name="Chapman J."/>
            <person name="Damasceno C.M."/>
            <person name="Dorrance A.E."/>
            <person name="Dou D."/>
            <person name="Dickerman A.W."/>
            <person name="Dubchak I.L."/>
            <person name="Garbelotto M."/>
            <person name="Gijzen M."/>
            <person name="Gordon S.G."/>
            <person name="Govers F."/>
            <person name="Grunwald N.J."/>
            <person name="Huang W."/>
            <person name="Ivors K.L."/>
            <person name="Jones R.W."/>
            <person name="Kamoun S."/>
            <person name="Krampis K."/>
            <person name="Lamour K.H."/>
            <person name="Lee M.K."/>
            <person name="McDonald W.H."/>
            <person name="Medina M."/>
            <person name="Meijer H.J."/>
            <person name="Nordberg E.K."/>
            <person name="Maclean D.J."/>
            <person name="Ospina-Giraldo M.D."/>
            <person name="Morris P.F."/>
            <person name="Phuntumart V."/>
            <person name="Putnam N.H."/>
            <person name="Rash S."/>
            <person name="Rose J.K."/>
            <person name="Sakihama Y."/>
            <person name="Salamov A.A."/>
            <person name="Savidor A."/>
            <person name="Scheuring C.F."/>
            <person name="Smith B.M."/>
            <person name="Sobral B.W."/>
            <person name="Terry A."/>
            <person name="Torto-Alalibo T.A."/>
            <person name="Win J."/>
            <person name="Xu Z."/>
            <person name="Zhang H."/>
            <person name="Grigoriev I.V."/>
            <person name="Rokhsar D.S."/>
            <person name="Boore J.L."/>
        </authorList>
    </citation>
    <scope>NUCLEOTIDE SEQUENCE [LARGE SCALE GENOMIC DNA]</scope>
    <source>
        <strain evidence="2 3">P6497</strain>
    </source>
</reference>
<dbReference type="KEGG" id="psoj:PHYSODRAFT_322033"/>
<gene>
    <name evidence="2" type="ORF">PHYSODRAFT_322033</name>
</gene>
<evidence type="ECO:0000256" key="1">
    <source>
        <dbReference type="SAM" id="MobiDB-lite"/>
    </source>
</evidence>
<name>G4YG19_PHYSP</name>